<keyword evidence="4" id="KW-0328">Glycosyltransferase</keyword>
<evidence type="ECO:0000313" key="10">
    <source>
        <dbReference type="EMBL" id="CAD8051812.1"/>
    </source>
</evidence>
<feature type="transmembrane region" description="Helical" evidence="9">
    <location>
        <begin position="690"/>
        <end position="713"/>
    </location>
</feature>
<evidence type="ECO:0000256" key="9">
    <source>
        <dbReference type="SAM" id="Phobius"/>
    </source>
</evidence>
<sequence>MAILINEEITFNFEEEFDNNFSKIKERFQPFELQLNKEGGLKSPSLQPPLIVKNIYEQDSYVQEQHQGLFSEYLFIQNENRRKTYYEEKNIQQSQQQEYNQKCKENKVKVMICITMYSEPISELKKTLKGIEDSLQSFYSINYAPHQIAVFVIFDGIEKIRAQKDENGFFSEEDIIPYFKETFDTAYEIKGEQTLEMQYQIYKRKTKIKSSYSVEQIKQYEQQNMLDKKIEQDKELLRVDVKNLSYFQKKEYLNNQYKKAQDYVKDKQNNAWVYQNTFKKLINTQENNSIKTQKNEMPIFYVFKYSNGTKLSSHLWFFKGFCHEFNPKYCVLMDCGAVPKKNALFELINEMKNNKKIGGVCGKMTIQLNREQEKENDAEFMDPLSRFFNRVFSIERCQKFEYDLGNIFEKQLETTFNYVQVLPGAFSAYRYKAFKIQNNDLEGNTNNNQTILDEYLRSMLSTQNSQLTLEEANMFLAEDRILCLLLFCNNQYLKYVRTACVEVDACPTLIQLLFQRKRWINGSWFALNHVLSQFKIKLQNSKHSTCDKVKFIFCLVLASLSQILQYFAITFQLIWLYMVLYSITSELDPSIQFTLKSLGLFLYIFLVFYLIFLVMSYNPSITNQIKDERTKETWKIKINLAFYSKFYLISTIFGIYSILTLIYTISLIYNKILTELSLKELLEHPEILTSYLYLFIIFTLLFSLLPFFIQMFLDFQTFLDLIKYSLHYIYFMNAYTHLFQIYAFCRIDDLSWGTKGLIGDNSKVNNSYSLSKYKFVAKWICLNSLLITIIFGMFYMKIELLFQGLILTFTVILLLISFLRFLVLFYYQVKETIYCLKQKSNKVRQDPNPPEALSKTRRKVEQYRQSIIKSYQQSENQNYNNQYQSN</sequence>
<evidence type="ECO:0000256" key="4">
    <source>
        <dbReference type="ARBA" id="ARBA00022676"/>
    </source>
</evidence>
<keyword evidence="7 9" id="KW-0472">Membrane</keyword>
<comment type="caution">
    <text evidence="10">The sequence shown here is derived from an EMBL/GenBank/DDBJ whole genome shotgun (WGS) entry which is preliminary data.</text>
</comment>
<feature type="transmembrane region" description="Helical" evidence="9">
    <location>
        <begin position="595"/>
        <end position="617"/>
    </location>
</feature>
<dbReference type="PANTHER" id="PTHR22914">
    <property type="entry name" value="CHITIN SYNTHASE"/>
    <property type="match status" value="1"/>
</dbReference>
<dbReference type="GO" id="GO:0005886">
    <property type="term" value="C:plasma membrane"/>
    <property type="evidence" value="ECO:0007669"/>
    <property type="project" value="UniProtKB-SubCell"/>
</dbReference>
<reference evidence="10" key="1">
    <citation type="submission" date="2021-01" db="EMBL/GenBank/DDBJ databases">
        <authorList>
            <consortium name="Genoscope - CEA"/>
            <person name="William W."/>
        </authorList>
    </citation>
    <scope>NUCLEOTIDE SEQUENCE</scope>
</reference>
<accession>A0A8S1KG38</accession>
<dbReference type="Proteomes" id="UP000692954">
    <property type="component" value="Unassembled WGS sequence"/>
</dbReference>
<keyword evidence="5" id="KW-0808">Transferase</keyword>
<dbReference type="EC" id="2.4.1.16" evidence="2"/>
<evidence type="ECO:0000256" key="7">
    <source>
        <dbReference type="ARBA" id="ARBA00023136"/>
    </source>
</evidence>
<keyword evidence="11" id="KW-1185">Reference proteome</keyword>
<protein>
    <recommendedName>
        <fullName evidence="2">chitin synthase</fullName>
        <ecNumber evidence="2">2.4.1.16</ecNumber>
    </recommendedName>
</protein>
<gene>
    <name evidence="10" type="ORF">PSON_ATCC_30995.1.T0060087</name>
</gene>
<dbReference type="Pfam" id="PF01644">
    <property type="entry name" value="Chitin_synth_1"/>
    <property type="match status" value="1"/>
</dbReference>
<evidence type="ECO:0000313" key="11">
    <source>
        <dbReference type="Proteomes" id="UP000692954"/>
    </source>
</evidence>
<evidence type="ECO:0000256" key="5">
    <source>
        <dbReference type="ARBA" id="ARBA00022679"/>
    </source>
</evidence>
<evidence type="ECO:0000256" key="3">
    <source>
        <dbReference type="ARBA" id="ARBA00022475"/>
    </source>
</evidence>
<dbReference type="AlphaFoldDB" id="A0A8S1KG38"/>
<dbReference type="OrthoDB" id="3352955at2759"/>
<keyword evidence="9" id="KW-1133">Transmembrane helix</keyword>
<evidence type="ECO:0000256" key="8">
    <source>
        <dbReference type="ARBA" id="ARBA00023316"/>
    </source>
</evidence>
<evidence type="ECO:0000256" key="1">
    <source>
        <dbReference type="ARBA" id="ARBA00004651"/>
    </source>
</evidence>
<organism evidence="10 11">
    <name type="scientific">Paramecium sonneborni</name>
    <dbReference type="NCBI Taxonomy" id="65129"/>
    <lineage>
        <taxon>Eukaryota</taxon>
        <taxon>Sar</taxon>
        <taxon>Alveolata</taxon>
        <taxon>Ciliophora</taxon>
        <taxon>Intramacronucleata</taxon>
        <taxon>Oligohymenophorea</taxon>
        <taxon>Peniculida</taxon>
        <taxon>Parameciidae</taxon>
        <taxon>Paramecium</taxon>
    </lineage>
</organism>
<dbReference type="GO" id="GO:0006031">
    <property type="term" value="P:chitin biosynthetic process"/>
    <property type="evidence" value="ECO:0007669"/>
    <property type="project" value="TreeGrafter"/>
</dbReference>
<feature type="transmembrane region" description="Helical" evidence="9">
    <location>
        <begin position="775"/>
        <end position="795"/>
    </location>
</feature>
<feature type="transmembrane region" description="Helical" evidence="9">
    <location>
        <begin position="725"/>
        <end position="745"/>
    </location>
</feature>
<dbReference type="PANTHER" id="PTHR22914:SF9">
    <property type="entry name" value="CHITIN SYNTHASE 1"/>
    <property type="match status" value="1"/>
</dbReference>
<keyword evidence="8" id="KW-0961">Cell wall biogenesis/degradation</keyword>
<keyword evidence="6 9" id="KW-0812">Transmembrane</keyword>
<comment type="subcellular location">
    <subcellularLocation>
        <location evidence="1">Cell membrane</location>
        <topology evidence="1">Multi-pass membrane protein</topology>
    </subcellularLocation>
</comment>
<feature type="transmembrane region" description="Helical" evidence="9">
    <location>
        <begin position="646"/>
        <end position="669"/>
    </location>
</feature>
<name>A0A8S1KG38_9CILI</name>
<evidence type="ECO:0000256" key="2">
    <source>
        <dbReference type="ARBA" id="ARBA00012543"/>
    </source>
</evidence>
<dbReference type="GO" id="GO:0071555">
    <property type="term" value="P:cell wall organization"/>
    <property type="evidence" value="ECO:0007669"/>
    <property type="project" value="UniProtKB-KW"/>
</dbReference>
<dbReference type="InterPro" id="IPR004835">
    <property type="entry name" value="Chitin_synth"/>
</dbReference>
<keyword evidence="3" id="KW-1003">Cell membrane</keyword>
<dbReference type="EMBL" id="CAJJDN010000006">
    <property type="protein sequence ID" value="CAD8051812.1"/>
    <property type="molecule type" value="Genomic_DNA"/>
</dbReference>
<feature type="transmembrane region" description="Helical" evidence="9">
    <location>
        <begin position="563"/>
        <end position="583"/>
    </location>
</feature>
<feature type="transmembrane region" description="Helical" evidence="9">
    <location>
        <begin position="801"/>
        <end position="827"/>
    </location>
</feature>
<dbReference type="GO" id="GO:0004100">
    <property type="term" value="F:chitin synthase activity"/>
    <property type="evidence" value="ECO:0007669"/>
    <property type="project" value="UniProtKB-EC"/>
</dbReference>
<evidence type="ECO:0000256" key="6">
    <source>
        <dbReference type="ARBA" id="ARBA00022692"/>
    </source>
</evidence>
<proteinExistence type="predicted"/>